<protein>
    <submittedName>
        <fullName evidence="1">Uncharacterized protein</fullName>
    </submittedName>
</protein>
<name>A0AAX2CMA8_9BACI</name>
<evidence type="ECO:0000313" key="1">
    <source>
        <dbReference type="EMBL" id="SCM04705.1"/>
    </source>
</evidence>
<gene>
    <name evidence="1" type="ORF">BCB44BAC_04018</name>
</gene>
<dbReference type="EMBL" id="FMIK01000052">
    <property type="protein sequence ID" value="SCM04705.1"/>
    <property type="molecule type" value="Genomic_DNA"/>
</dbReference>
<dbReference type="Proteomes" id="UP000242164">
    <property type="component" value="Unassembled WGS sequence"/>
</dbReference>
<proteinExistence type="predicted"/>
<organism evidence="1 2">
    <name type="scientific">Bacillus cytotoxicus</name>
    <dbReference type="NCBI Taxonomy" id="580165"/>
    <lineage>
        <taxon>Bacteria</taxon>
        <taxon>Bacillati</taxon>
        <taxon>Bacillota</taxon>
        <taxon>Bacilli</taxon>
        <taxon>Bacillales</taxon>
        <taxon>Bacillaceae</taxon>
        <taxon>Bacillus</taxon>
        <taxon>Bacillus cereus group</taxon>
    </lineage>
</organism>
<reference evidence="1 2" key="1">
    <citation type="submission" date="2016-08" db="EMBL/GenBank/DDBJ databases">
        <authorList>
            <person name="Loux V."/>
            <person name="Rue O."/>
        </authorList>
    </citation>
    <scope>NUCLEOTIDE SEQUENCE [LARGE SCALE GENOMIC DNA]</scope>
    <source>
        <strain evidence="1 2">AFSSA_08CEB44bac</strain>
    </source>
</reference>
<sequence>MIEEQLLAVVANSKEIGVPLAELHE</sequence>
<dbReference type="AlphaFoldDB" id="A0AAX2CMA8"/>
<comment type="caution">
    <text evidence="1">The sequence shown here is derived from an EMBL/GenBank/DDBJ whole genome shotgun (WGS) entry which is preliminary data.</text>
</comment>
<accession>A0AAX2CMA8</accession>
<evidence type="ECO:0000313" key="2">
    <source>
        <dbReference type="Proteomes" id="UP000242164"/>
    </source>
</evidence>